<keyword evidence="2" id="KW-1185">Reference proteome</keyword>
<proteinExistence type="predicted"/>
<reference evidence="1" key="1">
    <citation type="submission" date="2021-02" db="EMBL/GenBank/DDBJ databases">
        <authorList>
            <person name="Nowell W R."/>
        </authorList>
    </citation>
    <scope>NUCLEOTIDE SEQUENCE</scope>
    <source>
        <strain evidence="1">Ploen Becks lab</strain>
    </source>
</reference>
<sequence length="190" mass="22603">MNKLKLIIVEYYNNLKNEIDIHCEEILAIRTSEEKDKYTLQRARFLDQINEIEKLNLENFERIKCNKELLNDENIESNLFNNKFCFHVSNIKENNDKYETNLLGKLIITNIFISRDVLQSLGVIPYIKRKRLSELNSKNLVLLNVINGLMETYWPGKDEIVDISCKETNRISKLNLYGEKIEKFEKDDFY</sequence>
<organism evidence="1 2">
    <name type="scientific">Brachionus calyciflorus</name>
    <dbReference type="NCBI Taxonomy" id="104777"/>
    <lineage>
        <taxon>Eukaryota</taxon>
        <taxon>Metazoa</taxon>
        <taxon>Spiralia</taxon>
        <taxon>Gnathifera</taxon>
        <taxon>Rotifera</taxon>
        <taxon>Eurotatoria</taxon>
        <taxon>Monogononta</taxon>
        <taxon>Pseudotrocha</taxon>
        <taxon>Ploima</taxon>
        <taxon>Brachionidae</taxon>
        <taxon>Brachionus</taxon>
    </lineage>
</organism>
<comment type="caution">
    <text evidence="1">The sequence shown here is derived from an EMBL/GenBank/DDBJ whole genome shotgun (WGS) entry which is preliminary data.</text>
</comment>
<dbReference type="EMBL" id="CAJNOC010008898">
    <property type="protein sequence ID" value="CAF1122123.1"/>
    <property type="molecule type" value="Genomic_DNA"/>
</dbReference>
<evidence type="ECO:0000313" key="1">
    <source>
        <dbReference type="EMBL" id="CAF1122123.1"/>
    </source>
</evidence>
<evidence type="ECO:0000313" key="2">
    <source>
        <dbReference type="Proteomes" id="UP000663879"/>
    </source>
</evidence>
<feature type="non-terminal residue" evidence="1">
    <location>
        <position position="1"/>
    </location>
</feature>
<dbReference type="AlphaFoldDB" id="A0A814QMG8"/>
<dbReference type="Proteomes" id="UP000663879">
    <property type="component" value="Unassembled WGS sequence"/>
</dbReference>
<accession>A0A814QMG8</accession>
<name>A0A814QMG8_9BILA</name>
<protein>
    <submittedName>
        <fullName evidence="1">Uncharacterized protein</fullName>
    </submittedName>
</protein>
<gene>
    <name evidence="1" type="ORF">OXX778_LOCUS22089</name>
</gene>